<gene>
    <name evidence="2" type="ORF">HJO_11112</name>
</gene>
<dbReference type="RefSeq" id="WP_035616925.1">
    <property type="nucleotide sequence ID" value="NZ_ARYK01000005.1"/>
</dbReference>
<name>A0A059FM27_9PROT</name>
<keyword evidence="2" id="KW-0575">Peroxidase</keyword>
<dbReference type="InterPro" id="IPR029032">
    <property type="entry name" value="AhpD-like"/>
</dbReference>
<dbReference type="PANTHER" id="PTHR35446">
    <property type="entry name" value="SI:CH211-175M2.5"/>
    <property type="match status" value="1"/>
</dbReference>
<evidence type="ECO:0000313" key="3">
    <source>
        <dbReference type="Proteomes" id="UP000025171"/>
    </source>
</evidence>
<keyword evidence="3" id="KW-1185">Reference proteome</keyword>
<evidence type="ECO:0000313" key="2">
    <source>
        <dbReference type="EMBL" id="KCZ91662.1"/>
    </source>
</evidence>
<proteinExistence type="predicted"/>
<sequence length="186" mass="19067">MSRIPTPATIDAAPAAAQPHLTALKAKLGIAPNMYRLVANSPAALDGLLSLSGALGKGALSAATGERIALAVANVNGCDYCNSAHSYIATNMLKLSEDEVSRNREGRSGDAKADAAVTLARKVSVARGAVPAADLDAARAAGLSDAELVEIVAHVALNSFTNYINEVFDTEIDFPAAKANRIAEPA</sequence>
<dbReference type="Pfam" id="PF02627">
    <property type="entry name" value="CMD"/>
    <property type="match status" value="1"/>
</dbReference>
<dbReference type="Proteomes" id="UP000025171">
    <property type="component" value="Unassembled WGS sequence"/>
</dbReference>
<organism evidence="2 3">
    <name type="scientific">Hyphomonas johnsonii MHS-2</name>
    <dbReference type="NCBI Taxonomy" id="1280950"/>
    <lineage>
        <taxon>Bacteria</taxon>
        <taxon>Pseudomonadati</taxon>
        <taxon>Pseudomonadota</taxon>
        <taxon>Alphaproteobacteria</taxon>
        <taxon>Hyphomonadales</taxon>
        <taxon>Hyphomonadaceae</taxon>
        <taxon>Hyphomonas</taxon>
    </lineage>
</organism>
<reference evidence="2 3" key="1">
    <citation type="journal article" date="2014" name="Antonie Van Leeuwenhoek">
        <title>Hyphomonas beringensis sp. nov. and Hyphomonas chukchiensis sp. nov., isolated from surface seawater of the Bering Sea and Chukchi Sea.</title>
        <authorList>
            <person name="Li C."/>
            <person name="Lai Q."/>
            <person name="Li G."/>
            <person name="Dong C."/>
            <person name="Wang J."/>
            <person name="Liao Y."/>
            <person name="Shao Z."/>
        </authorList>
    </citation>
    <scope>NUCLEOTIDE SEQUENCE [LARGE SCALE GENOMIC DNA]</scope>
    <source>
        <strain evidence="2 3">MHS-2</strain>
    </source>
</reference>
<dbReference type="InterPro" id="IPR004675">
    <property type="entry name" value="AhpD_core"/>
</dbReference>
<feature type="domain" description="Carboxymuconolactone decarboxylase-like" evidence="1">
    <location>
        <begin position="42"/>
        <end position="121"/>
    </location>
</feature>
<accession>A0A059FM27</accession>
<evidence type="ECO:0000259" key="1">
    <source>
        <dbReference type="Pfam" id="PF02627"/>
    </source>
</evidence>
<dbReference type="OrthoDB" id="9801997at2"/>
<comment type="caution">
    <text evidence="2">The sequence shown here is derived from an EMBL/GenBank/DDBJ whole genome shotgun (WGS) entry which is preliminary data.</text>
</comment>
<dbReference type="GO" id="GO:0051920">
    <property type="term" value="F:peroxiredoxin activity"/>
    <property type="evidence" value="ECO:0007669"/>
    <property type="project" value="InterPro"/>
</dbReference>
<dbReference type="PATRIC" id="fig|1280950.3.peg.2225"/>
<dbReference type="InterPro" id="IPR003779">
    <property type="entry name" value="CMD-like"/>
</dbReference>
<dbReference type="PANTHER" id="PTHR35446:SF3">
    <property type="entry name" value="CMD DOMAIN-CONTAINING PROTEIN"/>
    <property type="match status" value="1"/>
</dbReference>
<dbReference type="SUPFAM" id="SSF69118">
    <property type="entry name" value="AhpD-like"/>
    <property type="match status" value="1"/>
</dbReference>
<dbReference type="EMBL" id="ARYK01000005">
    <property type="protein sequence ID" value="KCZ91662.1"/>
    <property type="molecule type" value="Genomic_DNA"/>
</dbReference>
<dbReference type="NCBIfam" id="TIGR00778">
    <property type="entry name" value="ahpD_dom"/>
    <property type="match status" value="1"/>
</dbReference>
<protein>
    <submittedName>
        <fullName evidence="2">Alkylhydroperoxidase</fullName>
    </submittedName>
</protein>
<keyword evidence="2" id="KW-0560">Oxidoreductase</keyword>
<dbReference type="Gene3D" id="1.20.1290.10">
    <property type="entry name" value="AhpD-like"/>
    <property type="match status" value="1"/>
</dbReference>
<dbReference type="AlphaFoldDB" id="A0A059FM27"/>
<dbReference type="eggNOG" id="COG2128">
    <property type="taxonomic scope" value="Bacteria"/>
</dbReference>
<dbReference type="STRING" id="1280950.HJO_11112"/>